<reference evidence="4 8" key="1">
    <citation type="submission" date="2015-07" db="EMBL/GenBank/DDBJ databases">
        <title>Foodborne Vibrio parahaemolyticus Isolates.</title>
        <authorList>
            <person name="Ronholm J."/>
            <person name="Petronella N."/>
            <person name="Kenwell R."/>
            <person name="Banerjee S."/>
        </authorList>
    </citation>
    <scope>NUCLEOTIDE SEQUENCE [LARGE SCALE GENOMIC DNA]</scope>
    <source>
        <strain evidence="4 8">HS-06-05</strain>
    </source>
</reference>
<dbReference type="RefSeq" id="WP_005498888.1">
    <property type="nucleotide sequence ID" value="NZ_CABMHD010000003.1"/>
</dbReference>
<feature type="domain" description="Solitary outer membrane autotransporter-like beta-barrel" evidence="2">
    <location>
        <begin position="12"/>
        <end position="328"/>
    </location>
</feature>
<proteinExistence type="predicted"/>
<dbReference type="Proteomes" id="UP001253193">
    <property type="component" value="Unassembled WGS sequence"/>
</dbReference>
<reference evidence="7 10" key="4">
    <citation type="submission" date="2018-12" db="EMBL/GenBank/DDBJ databases">
        <title>Genomic insights into the evolutionary origins and pathogenicity of five Vibrio parahaemolyticus strains isolated from the shrimp with acute hepatopancreatic necrosis disease (AHPND).</title>
        <authorList>
            <person name="Yang Q."/>
            <person name="Dong X."/>
            <person name="Xie G."/>
            <person name="Fu S."/>
            <person name="Zou P."/>
            <person name="Sun J."/>
            <person name="Wang Y."/>
            <person name="Huang J."/>
        </authorList>
    </citation>
    <scope>NUCLEOTIDE SEQUENCE [LARGE SCALE GENOMIC DNA]</scope>
    <source>
        <strain evidence="7 10">20160303005-1</strain>
    </source>
</reference>
<reference evidence="5" key="6">
    <citation type="submission" date="2023-06" db="EMBL/GenBank/DDBJ databases">
        <title>Genomic Diversity of Vibrio spp. and Metagenomic Analysis of Pathogens in Florida Gulf Coastal Waters Following Hurricane Ian.</title>
        <authorList>
            <person name="Brumfield K.D."/>
        </authorList>
    </citation>
    <scope>NUCLEOTIDE SEQUENCE</scope>
    <source>
        <strain evidence="5">WBS2B-138</strain>
    </source>
</reference>
<evidence type="ECO:0000313" key="3">
    <source>
        <dbReference type="EMBL" id="HAS6676415.1"/>
    </source>
</evidence>
<protein>
    <submittedName>
        <fullName evidence="3">Solitary outer membrane autotransporter beta-barrel domain</fullName>
    </submittedName>
</protein>
<evidence type="ECO:0000313" key="5">
    <source>
        <dbReference type="EMBL" id="MDS1819822.1"/>
    </source>
</evidence>
<dbReference type="Proteomes" id="UP000464718">
    <property type="component" value="Chromosome ii"/>
</dbReference>
<sequence length="329" mass="37315">MKQAVINSYAIATLSLLSAASQAETLNDLIVKEFEYNFALSVVLTDTDVFTFGFHDFDPNQYFNLSNEDIGTADSLDLRKEIKEFTLPYSFDLAENETEKLTYRFNGRFYLLGIDQDVYFNEEPIPDRSKEQFIGGYNEFEVEKQLTEHFSLSGALGAHLIHYKTDYTYRSDAITALQPILDGALINTSAWALLGQLNAKLKYLEQESWGKWYLWTSPHYFYGTGWGEANNGNVGKPEGWYWVNGVKVFYDVAHIGTTVQSFYTSFSRIDIGGDTSDPLNTTNYYEGSIGWLMTPPFESDWIDNIGIGLTINYGSDLKGGSLVLFFNQD</sequence>
<name>A0A4Z7B423_VIBPH</name>
<feature type="signal peptide" evidence="1">
    <location>
        <begin position="1"/>
        <end position="23"/>
    </location>
</feature>
<organism evidence="3">
    <name type="scientific">Vibrio parahaemolyticus</name>
    <dbReference type="NCBI Taxonomy" id="670"/>
    <lineage>
        <taxon>Bacteria</taxon>
        <taxon>Pseudomonadati</taxon>
        <taxon>Pseudomonadota</taxon>
        <taxon>Gammaproteobacteria</taxon>
        <taxon>Vibrionales</taxon>
        <taxon>Vibrionaceae</taxon>
        <taxon>Vibrio</taxon>
    </lineage>
</organism>
<evidence type="ECO:0000259" key="2">
    <source>
        <dbReference type="Pfam" id="PF11557"/>
    </source>
</evidence>
<evidence type="ECO:0000313" key="4">
    <source>
        <dbReference type="EMBL" id="KOY32343.1"/>
    </source>
</evidence>
<keyword evidence="9" id="KW-1185">Reference proteome</keyword>
<dbReference type="EMBL" id="DACQKT010000002">
    <property type="protein sequence ID" value="HAS6676415.1"/>
    <property type="molecule type" value="Genomic_DNA"/>
</dbReference>
<dbReference type="Pfam" id="PF11557">
    <property type="entry name" value="Omp_AT"/>
    <property type="match status" value="1"/>
</dbReference>
<gene>
    <name evidence="4" type="ORF">ACX05_09015</name>
    <name evidence="6" type="ORF">AKG60_12725</name>
    <name evidence="7" type="ORF">EHC69_24560</name>
    <name evidence="3" type="ORF">I7278_06295</name>
    <name evidence="5" type="ORF">QX249_04095</name>
</gene>
<evidence type="ECO:0000313" key="8">
    <source>
        <dbReference type="Proteomes" id="UP000037697"/>
    </source>
</evidence>
<keyword evidence="1" id="KW-0732">Signal</keyword>
<dbReference type="EMBL" id="LIRS01000067">
    <property type="protein sequence ID" value="KOY32343.1"/>
    <property type="molecule type" value="Genomic_DNA"/>
</dbReference>
<dbReference type="AlphaFoldDB" id="A0A4Z7B423"/>
<dbReference type="EMBL" id="CP034299">
    <property type="protein sequence ID" value="QHH12445.1"/>
    <property type="molecule type" value="Genomic_DNA"/>
</dbReference>
<evidence type="ECO:0000313" key="7">
    <source>
        <dbReference type="EMBL" id="QHH12445.1"/>
    </source>
</evidence>
<accession>A0A4Z7B423</accession>
<evidence type="ECO:0000256" key="1">
    <source>
        <dbReference type="SAM" id="SignalP"/>
    </source>
</evidence>
<evidence type="ECO:0000313" key="6">
    <source>
        <dbReference type="EMBL" id="OQJ98884.1"/>
    </source>
</evidence>
<dbReference type="EMBL" id="JAUHGG010000001">
    <property type="protein sequence ID" value="MDS1819822.1"/>
    <property type="molecule type" value="Genomic_DNA"/>
</dbReference>
<dbReference type="Proteomes" id="UP000191946">
    <property type="component" value="Unassembled WGS sequence"/>
</dbReference>
<reference evidence="3" key="5">
    <citation type="submission" date="2019-12" db="EMBL/GenBank/DDBJ databases">
        <authorList>
            <consortium name="NCBI Pathogen Detection Project"/>
        </authorList>
    </citation>
    <scope>NUCLEOTIDE SEQUENCE</scope>
    <source>
        <strain evidence="3">1930</strain>
    </source>
</reference>
<dbReference type="InterPro" id="IPR021621">
    <property type="entry name" value="Omp_AT"/>
</dbReference>
<dbReference type="Proteomes" id="UP000856022">
    <property type="component" value="Unassembled WGS sequence"/>
</dbReference>
<reference evidence="3" key="3">
    <citation type="journal article" date="2018" name="Genome Biol.">
        <title>SKESA: strategic k-mer extension for scrupulous assemblies.</title>
        <authorList>
            <person name="Souvorov A."/>
            <person name="Agarwala R."/>
            <person name="Lipman D.J."/>
        </authorList>
    </citation>
    <scope>NUCLEOTIDE SEQUENCE</scope>
    <source>
        <strain evidence="3">1930</strain>
    </source>
</reference>
<dbReference type="Proteomes" id="UP000037697">
    <property type="component" value="Unassembled WGS sequence"/>
</dbReference>
<evidence type="ECO:0000313" key="9">
    <source>
        <dbReference type="Proteomes" id="UP000191946"/>
    </source>
</evidence>
<dbReference type="EMBL" id="LHQV01000015">
    <property type="protein sequence ID" value="OQJ98884.1"/>
    <property type="molecule type" value="Genomic_DNA"/>
</dbReference>
<feature type="chain" id="PRO_5044616977" evidence="1">
    <location>
        <begin position="24"/>
        <end position="329"/>
    </location>
</feature>
<evidence type="ECO:0000313" key="10">
    <source>
        <dbReference type="Proteomes" id="UP000464718"/>
    </source>
</evidence>
<reference evidence="6 9" key="2">
    <citation type="submission" date="2015-08" db="EMBL/GenBank/DDBJ databases">
        <title>Draft Genome Sequences of Vibrio parahaemolyticus Strains.</title>
        <authorList>
            <person name="Gonzalez-Escalona N."/>
            <person name="DePaola A."/>
        </authorList>
    </citation>
    <scope>NUCLEOTIDE SEQUENCE [LARGE SCALE GENOMIC DNA]</scope>
    <source>
        <strain evidence="6 9">CFSAN001621</strain>
    </source>
</reference>